<evidence type="ECO:0000259" key="4">
    <source>
        <dbReference type="PROSITE" id="PS01124"/>
    </source>
</evidence>
<dbReference type="Proteomes" id="UP000614058">
    <property type="component" value="Unassembled WGS sequence"/>
</dbReference>
<dbReference type="SUPFAM" id="SSF51215">
    <property type="entry name" value="Regulatory protein AraC"/>
    <property type="match status" value="1"/>
</dbReference>
<comment type="caution">
    <text evidence="5">The sequence shown here is derived from an EMBL/GenBank/DDBJ whole genome shotgun (WGS) entry which is preliminary data.</text>
</comment>
<proteinExistence type="predicted"/>
<dbReference type="InterPro" id="IPR018060">
    <property type="entry name" value="HTH_AraC"/>
</dbReference>
<name>A0ABS1BVK0_9NEIS</name>
<feature type="domain" description="HTH araC/xylS-type" evidence="4">
    <location>
        <begin position="166"/>
        <end position="263"/>
    </location>
</feature>
<dbReference type="PRINTS" id="PR00032">
    <property type="entry name" value="HTHARAC"/>
</dbReference>
<dbReference type="RefSeq" id="WP_200523283.1">
    <property type="nucleotide sequence ID" value="NZ_JAEHNZ010000005.1"/>
</dbReference>
<keyword evidence="3" id="KW-0804">Transcription</keyword>
<sequence>MPTIRHFACAQHLETGCVLQHKKLSFAQSQFDQPMIVRVLHGRKTLRYAGGELTATTGQWLLIAGGQSFDVLNEPDAAQGYRTEWLMLGDEWAAQFFAQHPARETLDLARVLRPDAAWNEALSRVLQGVQARLPETVLAARTMELLAWLAQARTVFNPHSAQPVSKQIRQLIAQDMAASWQIADVAQRLGMSEATLRRRLANEGASFRELLGNIKMMRALTLLQTSPLGVAQVAYAVGYESPARFAAKFRAHFGCTPSDVRKAA</sequence>
<keyword evidence="2" id="KW-0238">DNA-binding</keyword>
<dbReference type="SMART" id="SM00342">
    <property type="entry name" value="HTH_ARAC"/>
    <property type="match status" value="1"/>
</dbReference>
<evidence type="ECO:0000256" key="3">
    <source>
        <dbReference type="ARBA" id="ARBA00023163"/>
    </source>
</evidence>
<dbReference type="EMBL" id="JAEHNZ010000005">
    <property type="protein sequence ID" value="MBK0397325.1"/>
    <property type="molecule type" value="Genomic_DNA"/>
</dbReference>
<evidence type="ECO:0000256" key="2">
    <source>
        <dbReference type="ARBA" id="ARBA00023125"/>
    </source>
</evidence>
<dbReference type="SUPFAM" id="SSF46689">
    <property type="entry name" value="Homeodomain-like"/>
    <property type="match status" value="1"/>
</dbReference>
<accession>A0ABS1BVK0</accession>
<dbReference type="InterPro" id="IPR020449">
    <property type="entry name" value="Tscrpt_reg_AraC-type_HTH"/>
</dbReference>
<dbReference type="Gene3D" id="1.10.10.60">
    <property type="entry name" value="Homeodomain-like"/>
    <property type="match status" value="1"/>
</dbReference>
<evidence type="ECO:0000313" key="6">
    <source>
        <dbReference type="Proteomes" id="UP000614058"/>
    </source>
</evidence>
<evidence type="ECO:0000313" key="5">
    <source>
        <dbReference type="EMBL" id="MBK0397325.1"/>
    </source>
</evidence>
<evidence type="ECO:0000256" key="1">
    <source>
        <dbReference type="ARBA" id="ARBA00023015"/>
    </source>
</evidence>
<dbReference type="PROSITE" id="PS00041">
    <property type="entry name" value="HTH_ARAC_FAMILY_1"/>
    <property type="match status" value="1"/>
</dbReference>
<dbReference type="InterPro" id="IPR018062">
    <property type="entry name" value="HTH_AraC-typ_CS"/>
</dbReference>
<organism evidence="5 6">
    <name type="scientific">Kingella bonacorsii</name>
    <dbReference type="NCBI Taxonomy" id="2796361"/>
    <lineage>
        <taxon>Bacteria</taxon>
        <taxon>Pseudomonadati</taxon>
        <taxon>Pseudomonadota</taxon>
        <taxon>Betaproteobacteria</taxon>
        <taxon>Neisseriales</taxon>
        <taxon>Neisseriaceae</taxon>
        <taxon>Kingella</taxon>
    </lineage>
</organism>
<reference evidence="5 6" key="1">
    <citation type="journal article" date="2021" name="Pathogens">
        <title>Isolation and Characterization of Kingella bonacorsii sp. nov., A Novel Kingella Species Detected in a Stable Periodontitis Subject.</title>
        <authorList>
            <person name="Antezack A."/>
            <person name="Boxberger M."/>
            <person name="Rolland C."/>
            <person name="Monnet-Corti V."/>
            <person name="La Scola B."/>
        </authorList>
    </citation>
    <scope>NUCLEOTIDE SEQUENCE [LARGE SCALE GENOMIC DNA]</scope>
    <source>
        <strain evidence="5 6">Marseille-Q4569</strain>
    </source>
</reference>
<protein>
    <submittedName>
        <fullName evidence="5">Helix-turn-helix transcriptional regulator</fullName>
    </submittedName>
</protein>
<dbReference type="PROSITE" id="PS01124">
    <property type="entry name" value="HTH_ARAC_FAMILY_2"/>
    <property type="match status" value="1"/>
</dbReference>
<dbReference type="PANTHER" id="PTHR47894:SF4">
    <property type="entry name" value="HTH-TYPE TRANSCRIPTIONAL REGULATOR GADX"/>
    <property type="match status" value="1"/>
</dbReference>
<keyword evidence="1" id="KW-0805">Transcription regulation</keyword>
<gene>
    <name evidence="5" type="ORF">JDW22_12255</name>
</gene>
<keyword evidence="6" id="KW-1185">Reference proteome</keyword>
<dbReference type="InterPro" id="IPR037923">
    <property type="entry name" value="HTH-like"/>
</dbReference>
<dbReference type="PANTHER" id="PTHR47894">
    <property type="entry name" value="HTH-TYPE TRANSCRIPTIONAL REGULATOR GADX"/>
    <property type="match status" value="1"/>
</dbReference>
<dbReference type="Pfam" id="PF12833">
    <property type="entry name" value="HTH_18"/>
    <property type="match status" value="1"/>
</dbReference>
<dbReference type="InterPro" id="IPR009057">
    <property type="entry name" value="Homeodomain-like_sf"/>
</dbReference>